<keyword evidence="3" id="KW-1185">Reference proteome</keyword>
<dbReference type="GO" id="GO:0006397">
    <property type="term" value="P:mRNA processing"/>
    <property type="evidence" value="ECO:0007669"/>
    <property type="project" value="InterPro"/>
</dbReference>
<protein>
    <recommendedName>
        <fullName evidence="1">Domain X domain-containing protein</fullName>
    </recommendedName>
</protein>
<feature type="domain" description="Domain X" evidence="1">
    <location>
        <begin position="15"/>
        <end position="61"/>
    </location>
</feature>
<evidence type="ECO:0000313" key="2">
    <source>
        <dbReference type="EMBL" id="PTQ49912.1"/>
    </source>
</evidence>
<reference evidence="3" key="1">
    <citation type="journal article" date="2017" name="Cell">
        <title>Insights into land plant evolution garnered from the Marchantia polymorpha genome.</title>
        <authorList>
            <person name="Bowman J.L."/>
            <person name="Kohchi T."/>
            <person name="Yamato K.T."/>
            <person name="Jenkins J."/>
            <person name="Shu S."/>
            <person name="Ishizaki K."/>
            <person name="Yamaoka S."/>
            <person name="Nishihama R."/>
            <person name="Nakamura Y."/>
            <person name="Berger F."/>
            <person name="Adam C."/>
            <person name="Aki S.S."/>
            <person name="Althoff F."/>
            <person name="Araki T."/>
            <person name="Arteaga-Vazquez M.A."/>
            <person name="Balasubrmanian S."/>
            <person name="Barry K."/>
            <person name="Bauer D."/>
            <person name="Boehm C.R."/>
            <person name="Briginshaw L."/>
            <person name="Caballero-Perez J."/>
            <person name="Catarino B."/>
            <person name="Chen F."/>
            <person name="Chiyoda S."/>
            <person name="Chovatia M."/>
            <person name="Davies K.M."/>
            <person name="Delmans M."/>
            <person name="Demura T."/>
            <person name="Dierschke T."/>
            <person name="Dolan L."/>
            <person name="Dorantes-Acosta A.E."/>
            <person name="Eklund D.M."/>
            <person name="Florent S.N."/>
            <person name="Flores-Sandoval E."/>
            <person name="Fujiyama A."/>
            <person name="Fukuzawa H."/>
            <person name="Galik B."/>
            <person name="Grimanelli D."/>
            <person name="Grimwood J."/>
            <person name="Grossniklaus U."/>
            <person name="Hamada T."/>
            <person name="Haseloff J."/>
            <person name="Hetherington A.J."/>
            <person name="Higo A."/>
            <person name="Hirakawa Y."/>
            <person name="Hundley H.N."/>
            <person name="Ikeda Y."/>
            <person name="Inoue K."/>
            <person name="Inoue S.I."/>
            <person name="Ishida S."/>
            <person name="Jia Q."/>
            <person name="Kakita M."/>
            <person name="Kanazawa T."/>
            <person name="Kawai Y."/>
            <person name="Kawashima T."/>
            <person name="Kennedy M."/>
            <person name="Kinose K."/>
            <person name="Kinoshita T."/>
            <person name="Kohara Y."/>
            <person name="Koide E."/>
            <person name="Komatsu K."/>
            <person name="Kopischke S."/>
            <person name="Kubo M."/>
            <person name="Kyozuka J."/>
            <person name="Lagercrantz U."/>
            <person name="Lin S.S."/>
            <person name="Lindquist E."/>
            <person name="Lipzen A.M."/>
            <person name="Lu C.W."/>
            <person name="De Luna E."/>
            <person name="Martienssen R.A."/>
            <person name="Minamino N."/>
            <person name="Mizutani M."/>
            <person name="Mizutani M."/>
            <person name="Mochizuki N."/>
            <person name="Monte I."/>
            <person name="Mosher R."/>
            <person name="Nagasaki H."/>
            <person name="Nakagami H."/>
            <person name="Naramoto S."/>
            <person name="Nishitani K."/>
            <person name="Ohtani M."/>
            <person name="Okamoto T."/>
            <person name="Okumura M."/>
            <person name="Phillips J."/>
            <person name="Pollak B."/>
            <person name="Reinders A."/>
            <person name="Rovekamp M."/>
            <person name="Sano R."/>
            <person name="Sawa S."/>
            <person name="Schmid M.W."/>
            <person name="Shirakawa M."/>
            <person name="Solano R."/>
            <person name="Spunde A."/>
            <person name="Suetsugu N."/>
            <person name="Sugano S."/>
            <person name="Sugiyama A."/>
            <person name="Sun R."/>
            <person name="Suzuki Y."/>
            <person name="Takenaka M."/>
            <person name="Takezawa D."/>
            <person name="Tomogane H."/>
            <person name="Tsuzuki M."/>
            <person name="Ueda T."/>
            <person name="Umeda M."/>
            <person name="Ward J.M."/>
            <person name="Watanabe Y."/>
            <person name="Yazaki K."/>
            <person name="Yokoyama R."/>
            <person name="Yoshitake Y."/>
            <person name="Yotsui I."/>
            <person name="Zachgo S."/>
            <person name="Schmutz J."/>
        </authorList>
    </citation>
    <scope>NUCLEOTIDE SEQUENCE [LARGE SCALE GENOMIC DNA]</scope>
    <source>
        <strain evidence="3">Tak-1</strain>
    </source>
</reference>
<dbReference type="AlphaFoldDB" id="A0A2R6XV07"/>
<dbReference type="Proteomes" id="UP000244005">
    <property type="component" value="Unassembled WGS sequence"/>
</dbReference>
<proteinExistence type="predicted"/>
<accession>A0A2R6XV07</accession>
<evidence type="ECO:0000259" key="1">
    <source>
        <dbReference type="Pfam" id="PF01348"/>
    </source>
</evidence>
<dbReference type="InterPro" id="IPR024937">
    <property type="entry name" value="Domain_X"/>
</dbReference>
<dbReference type="GO" id="GO:0005737">
    <property type="term" value="C:cytoplasm"/>
    <property type="evidence" value="ECO:0007669"/>
    <property type="project" value="UniProtKB-ARBA"/>
</dbReference>
<sequence length="82" mass="9805">MKGRGGRRCFYDIQHLLRIIYILRYSAINTVARKLGLNTAKVIKRFGMDLIFRDHTNEIKHKLNFPRSLANKRMNFHWKKSS</sequence>
<name>A0A2R6XV07_MARPO</name>
<dbReference type="EMBL" id="KZ772673">
    <property type="protein sequence ID" value="PTQ49912.1"/>
    <property type="molecule type" value="Genomic_DNA"/>
</dbReference>
<gene>
    <name evidence="2" type="ORF">MARPO_0001s0001</name>
</gene>
<dbReference type="Pfam" id="PF01348">
    <property type="entry name" value="Intron_maturas2"/>
    <property type="match status" value="1"/>
</dbReference>
<organism evidence="2 3">
    <name type="scientific">Marchantia polymorpha</name>
    <name type="common">Common liverwort</name>
    <name type="synonym">Marchantia aquatica</name>
    <dbReference type="NCBI Taxonomy" id="3197"/>
    <lineage>
        <taxon>Eukaryota</taxon>
        <taxon>Viridiplantae</taxon>
        <taxon>Streptophyta</taxon>
        <taxon>Embryophyta</taxon>
        <taxon>Marchantiophyta</taxon>
        <taxon>Marchantiopsida</taxon>
        <taxon>Marchantiidae</taxon>
        <taxon>Marchantiales</taxon>
        <taxon>Marchantiaceae</taxon>
        <taxon>Marchantia</taxon>
    </lineage>
</organism>
<evidence type="ECO:0000313" key="3">
    <source>
        <dbReference type="Proteomes" id="UP000244005"/>
    </source>
</evidence>